<dbReference type="RefSeq" id="WP_009270657.1">
    <property type="nucleotide sequence ID" value="NZ_BAABXQ010000001.1"/>
</dbReference>
<dbReference type="EMBL" id="WWTN01000014">
    <property type="protein sequence ID" value="MZH56095.1"/>
    <property type="molecule type" value="Genomic_DNA"/>
</dbReference>
<sequence length="171" mass="19073">MKKIGKMVLMMMLAMPMLGINVTAATTENPDGRAVMNPCDDILQPGEYAQFSPRNSGMTSYRVDKVDAAKDLIYNNKLKAWLPAWSLTEVYQNSVGGTGSLDQILRVGEYFHPDGKFAQIHNLGFYVYANNASANTVKLKFKDKWGKDVYVWVNAGPLYEHNPNNKNGSCN</sequence>
<dbReference type="Proteomes" id="UP001203972">
    <property type="component" value="Unassembled WGS sequence"/>
</dbReference>
<protein>
    <recommendedName>
        <fullName evidence="5">Secreted protein</fullName>
    </recommendedName>
</protein>
<dbReference type="EMBL" id="JAKTMA010000002">
    <property type="protein sequence ID" value="MCR0231506.1"/>
    <property type="molecule type" value="Genomic_DNA"/>
</dbReference>
<proteinExistence type="predicted"/>
<evidence type="ECO:0000256" key="1">
    <source>
        <dbReference type="SAM" id="SignalP"/>
    </source>
</evidence>
<feature type="chain" id="PRO_5042923449" description="Secreted protein" evidence="1">
    <location>
        <begin position="25"/>
        <end position="171"/>
    </location>
</feature>
<evidence type="ECO:0000313" key="4">
    <source>
        <dbReference type="Proteomes" id="UP001203972"/>
    </source>
</evidence>
<name>A0AAP2XST3_CLOIN</name>
<evidence type="ECO:0008006" key="5">
    <source>
        <dbReference type="Google" id="ProtNLM"/>
    </source>
</evidence>
<evidence type="ECO:0000313" key="3">
    <source>
        <dbReference type="EMBL" id="MZH56095.1"/>
    </source>
</evidence>
<organism evidence="2 4">
    <name type="scientific">Clostridium innocuum</name>
    <dbReference type="NCBI Taxonomy" id="1522"/>
    <lineage>
        <taxon>Bacteria</taxon>
        <taxon>Bacillati</taxon>
        <taxon>Bacillota</taxon>
        <taxon>Clostridia</taxon>
        <taxon>Eubacteriales</taxon>
        <taxon>Clostridiaceae</taxon>
        <taxon>Clostridium</taxon>
    </lineage>
</organism>
<gene>
    <name evidence="3" type="ORF">GT664_10085</name>
    <name evidence="2" type="ORF">MKC95_01815</name>
</gene>
<dbReference type="AlphaFoldDB" id="A0AAP2XST3"/>
<feature type="signal peptide" evidence="1">
    <location>
        <begin position="1"/>
        <end position="24"/>
    </location>
</feature>
<keyword evidence="1" id="KW-0732">Signal</keyword>
<accession>A0AAP2XST3</accession>
<comment type="caution">
    <text evidence="2">The sequence shown here is derived from an EMBL/GenBank/DDBJ whole genome shotgun (WGS) entry which is preliminary data.</text>
</comment>
<reference evidence="2" key="2">
    <citation type="journal article" date="2022" name="Clin. Infect. Dis.">
        <title>Association between Clostridium innocuum and antibiotic-associated diarrhea in adults and children: A cross-sectional study and comparative genomics analysis.</title>
        <authorList>
            <person name="Cherny K.E."/>
            <person name="Muscat E.B."/>
            <person name="Balaji A."/>
            <person name="Mukherjee J."/>
            <person name="Ozer E.A."/>
            <person name="Angarone M.P."/>
            <person name="Hauser A.R."/>
            <person name="Sichel J.S."/>
            <person name="Amponsah E."/>
            <person name="Kociolek L.K."/>
        </authorList>
    </citation>
    <scope>NUCLEOTIDE SEQUENCE</scope>
    <source>
        <strain evidence="2">NU1-AC-029v</strain>
    </source>
</reference>
<dbReference type="Proteomes" id="UP000604383">
    <property type="component" value="Unassembled WGS sequence"/>
</dbReference>
<evidence type="ECO:0000313" key="2">
    <source>
        <dbReference type="EMBL" id="MCR0231506.1"/>
    </source>
</evidence>
<reference evidence="3" key="1">
    <citation type="journal article" date="2019" name="Nat. Med.">
        <title>A library of human gut bacterial isolates paired with longitudinal multiomics data enables mechanistic microbiome research.</title>
        <authorList>
            <person name="Poyet M."/>
            <person name="Groussin M."/>
            <person name="Gibbons S.M."/>
            <person name="Avila-Pacheco J."/>
            <person name="Jiang X."/>
            <person name="Kearney S.M."/>
            <person name="Perrotta A.R."/>
            <person name="Berdy B."/>
            <person name="Zhao S."/>
            <person name="Lieberman T.D."/>
            <person name="Swanson P.K."/>
            <person name="Smith M."/>
            <person name="Roesemann S."/>
            <person name="Alexander J.E."/>
            <person name="Rich S.A."/>
            <person name="Livny J."/>
            <person name="Vlamakis H."/>
            <person name="Clish C."/>
            <person name="Bullock K."/>
            <person name="Deik A."/>
            <person name="Scott J."/>
            <person name="Pierce K.A."/>
            <person name="Xavier R.J."/>
            <person name="Alm E.J."/>
        </authorList>
    </citation>
    <scope>NUCLEOTIDE SEQUENCE</scope>
    <source>
        <strain evidence="3">BIOML-A12</strain>
    </source>
</reference>